<evidence type="ECO:0000256" key="6">
    <source>
        <dbReference type="SAM" id="MobiDB-lite"/>
    </source>
</evidence>
<dbReference type="Proteomes" id="UP000504607">
    <property type="component" value="Chromosome 4"/>
</dbReference>
<evidence type="ECO:0000256" key="5">
    <source>
        <dbReference type="RuleBase" id="RU000383"/>
    </source>
</evidence>
<proteinExistence type="inferred from homology"/>
<dbReference type="RefSeq" id="XP_019705827.1">
    <property type="nucleotide sequence ID" value="XM_019850268.2"/>
</dbReference>
<dbReference type="GO" id="GO:0051301">
    <property type="term" value="P:cell division"/>
    <property type="evidence" value="ECO:0007669"/>
    <property type="project" value="UniProtKB-KW"/>
</dbReference>
<evidence type="ECO:0000256" key="2">
    <source>
        <dbReference type="ARBA" id="ARBA00022618"/>
    </source>
</evidence>
<sequence>MHRKDILWFVLYKLYISVVFFPLSVTVGARDLKLPLQNENPMVDDSGMSNLVTIGKAATLTSASDFKGSLKNMEKSKGNHNGSANPNVRRKALADVTNVAVNIYKNAKHDGSKPMKAKADRSMFLQRPSLGPGARTVNAASRKSFMGTAKVNLCQGAGDMHTSERGIKDTKASSCYQRSQARISSQESFVNIRRTARSSLIPTRKSLPVLKRVNQGDANDSKGCAQNSGEAKEMSNAPVKAKFGKNVAPRVNNGRSHLRRNRASDGFMIMGPTASADACVLSRKSVKPIVKTTLRVSNTRRASKSKCSSALIKSRSVVSISSKKKEVASSFHLERTALEASDEATQAQPISDGIHNSNTDSTSKKKSNRRRSYTSLLMAKSKMLEELGEAMKQEKLPDIDDGCNPLEVAEYVDEIYQYYWVAEAQHPCLADYMSIQTSITPHMRGILINWLIEVHFKFDLMQETLYLMVTLLDQYLSQVNIEKNEMQLVGLTSLLLASKYEDFWHPRVKDLISVSAESYTRNQVLDMEKLMLRKLKFCLNAPTPYVFMLRFLKAAQLDKKHYQKLEHLAFYLIELCLVECEALKLKPSQLCASALYVARCTLQMTPAWTPLLLKHARYDVSQFRDCAEMILRFQKSARSGQLKVTYEKYMRSDLSGVAAIKPLVV</sequence>
<dbReference type="InterPro" id="IPR013763">
    <property type="entry name" value="Cyclin-like_dom"/>
</dbReference>
<keyword evidence="7" id="KW-0472">Membrane</keyword>
<evidence type="ECO:0000259" key="9">
    <source>
        <dbReference type="SMART" id="SM01332"/>
    </source>
</evidence>
<evidence type="ECO:0000256" key="7">
    <source>
        <dbReference type="SAM" id="Phobius"/>
    </source>
</evidence>
<dbReference type="Pfam" id="PF02984">
    <property type="entry name" value="Cyclin_C"/>
    <property type="match status" value="1"/>
</dbReference>
<feature type="domain" description="Cyclin-like" evidence="8">
    <location>
        <begin position="449"/>
        <end position="533"/>
    </location>
</feature>
<feature type="transmembrane region" description="Helical" evidence="7">
    <location>
        <begin position="7"/>
        <end position="29"/>
    </location>
</feature>
<evidence type="ECO:0000259" key="8">
    <source>
        <dbReference type="SMART" id="SM00385"/>
    </source>
</evidence>
<evidence type="ECO:0000256" key="1">
    <source>
        <dbReference type="ARBA" id="ARBA00006955"/>
    </source>
</evidence>
<dbReference type="SMART" id="SM01332">
    <property type="entry name" value="Cyclin_C"/>
    <property type="match status" value="1"/>
</dbReference>
<keyword evidence="10" id="KW-1185">Reference proteome</keyword>
<dbReference type="SUPFAM" id="SSF47954">
    <property type="entry name" value="Cyclin-like"/>
    <property type="match status" value="2"/>
</dbReference>
<dbReference type="InterPro" id="IPR036915">
    <property type="entry name" value="Cyclin-like_sf"/>
</dbReference>
<feature type="domain" description="Cyclin C-terminal" evidence="9">
    <location>
        <begin position="542"/>
        <end position="663"/>
    </location>
</feature>
<keyword evidence="7" id="KW-0812">Transmembrane</keyword>
<keyword evidence="3 5" id="KW-0195">Cyclin</keyword>
<dbReference type="CDD" id="cd20507">
    <property type="entry name" value="CYCLIN_CCNB1-like_rpt1"/>
    <property type="match status" value="1"/>
</dbReference>
<dbReference type="InterPro" id="IPR006671">
    <property type="entry name" value="Cyclin_N"/>
</dbReference>
<feature type="domain" description="Cyclin-like" evidence="8">
    <location>
        <begin position="546"/>
        <end position="632"/>
    </location>
</feature>
<accession>A0A6J0PHG0</accession>
<dbReference type="PANTHER" id="PTHR10177">
    <property type="entry name" value="CYCLINS"/>
    <property type="match status" value="1"/>
</dbReference>
<dbReference type="AlphaFoldDB" id="A0A6J0PHG0"/>
<dbReference type="InterPro" id="IPR004367">
    <property type="entry name" value="Cyclin_C-dom"/>
</dbReference>
<protein>
    <submittedName>
        <fullName evidence="11">Cyclin-B3-1</fullName>
    </submittedName>
</protein>
<feature type="region of interest" description="Disordered" evidence="6">
    <location>
        <begin position="339"/>
        <end position="371"/>
    </location>
</feature>
<evidence type="ECO:0000313" key="10">
    <source>
        <dbReference type="Proteomes" id="UP000504607"/>
    </source>
</evidence>
<reference evidence="11" key="1">
    <citation type="submission" date="2025-08" db="UniProtKB">
        <authorList>
            <consortium name="RefSeq"/>
        </authorList>
    </citation>
    <scope>IDENTIFICATION</scope>
</reference>
<feature type="region of interest" description="Disordered" evidence="6">
    <location>
        <begin position="214"/>
        <end position="236"/>
    </location>
</feature>
<gene>
    <name evidence="11" type="primary">LOC105044290</name>
</gene>
<name>A0A6J0PHG0_ELAGV</name>
<dbReference type="InterPro" id="IPR039361">
    <property type="entry name" value="Cyclin"/>
</dbReference>
<evidence type="ECO:0000256" key="3">
    <source>
        <dbReference type="ARBA" id="ARBA00023127"/>
    </source>
</evidence>
<dbReference type="OrthoDB" id="5590282at2759"/>
<dbReference type="Pfam" id="PF00134">
    <property type="entry name" value="Cyclin_N"/>
    <property type="match status" value="1"/>
</dbReference>
<dbReference type="SMART" id="SM00385">
    <property type="entry name" value="CYCLIN"/>
    <property type="match status" value="2"/>
</dbReference>
<dbReference type="FunFam" id="1.10.472.10:FF:000057">
    <property type="entry name" value="Cyclin N-terminal domain containing 2"/>
    <property type="match status" value="1"/>
</dbReference>
<keyword evidence="7" id="KW-1133">Transmembrane helix</keyword>
<organism evidence="10 11">
    <name type="scientific">Elaeis guineensis var. tenera</name>
    <name type="common">Oil palm</name>
    <dbReference type="NCBI Taxonomy" id="51953"/>
    <lineage>
        <taxon>Eukaryota</taxon>
        <taxon>Viridiplantae</taxon>
        <taxon>Streptophyta</taxon>
        <taxon>Embryophyta</taxon>
        <taxon>Tracheophyta</taxon>
        <taxon>Spermatophyta</taxon>
        <taxon>Magnoliopsida</taxon>
        <taxon>Liliopsida</taxon>
        <taxon>Arecaceae</taxon>
        <taxon>Arecoideae</taxon>
        <taxon>Cocoseae</taxon>
        <taxon>Elaeidinae</taxon>
        <taxon>Elaeis</taxon>
    </lineage>
</organism>
<comment type="similarity">
    <text evidence="1">Belongs to the cyclin family. Cyclin AB subfamily.</text>
</comment>
<dbReference type="FunFam" id="1.10.472.10:FF:000091">
    <property type="entry name" value="putative cyclin-B3-1 isoform X3"/>
    <property type="match status" value="1"/>
</dbReference>
<keyword evidence="4" id="KW-0131">Cell cycle</keyword>
<keyword evidence="2" id="KW-0132">Cell division</keyword>
<dbReference type="InParanoid" id="A0A6J0PHG0"/>
<evidence type="ECO:0000313" key="11">
    <source>
        <dbReference type="RefSeq" id="XP_019705827.1"/>
    </source>
</evidence>
<evidence type="ECO:0000256" key="4">
    <source>
        <dbReference type="ARBA" id="ARBA00023306"/>
    </source>
</evidence>
<dbReference type="Gene3D" id="1.10.472.10">
    <property type="entry name" value="Cyclin-like"/>
    <property type="match status" value="2"/>
</dbReference>